<dbReference type="HOGENOM" id="CLU_2705376_0_0_1"/>
<dbReference type="OMA" id="AHILVTY"/>
<name>I3EH60_NEMP3</name>
<dbReference type="OrthoDB" id="2187237at2759"/>
<accession>I3EH60</accession>
<evidence type="ECO:0000313" key="2">
    <source>
        <dbReference type="Proteomes" id="UP000002872"/>
    </source>
</evidence>
<dbReference type="Proteomes" id="UP000002872">
    <property type="component" value="Unassembled WGS sequence"/>
</dbReference>
<protein>
    <submittedName>
        <fullName evidence="1">Uncharacterized protein</fullName>
    </submittedName>
</protein>
<keyword evidence="2" id="KW-1185">Reference proteome</keyword>
<reference evidence="1" key="1">
    <citation type="submission" date="2011-01" db="EMBL/GenBank/DDBJ databases">
        <title>The Genome Sequence of Nematocida parisii strain ERTm3.</title>
        <authorList>
            <consortium name="The Broad Institute Genome Sequencing Platform"/>
            <consortium name="The Broad Institute Genome Sequencing Center for Infectious Disease"/>
            <person name="Cuomo C."/>
            <person name="Troemel E."/>
            <person name="Young S.K."/>
            <person name="Zeng Q."/>
            <person name="Gargeya S."/>
            <person name="Fitzgerald M."/>
            <person name="Haas B."/>
            <person name="Abouelleil A."/>
            <person name="Alvarado L."/>
            <person name="Arachchi H.M."/>
            <person name="Berlin A."/>
            <person name="Chapman S.B."/>
            <person name="Gearin G."/>
            <person name="Goldberg J."/>
            <person name="Griggs A."/>
            <person name="Gujja S."/>
            <person name="Hansen M."/>
            <person name="Heiman D."/>
            <person name="Howarth C."/>
            <person name="Larimer J."/>
            <person name="Lui A."/>
            <person name="MacDonald P.J.P."/>
            <person name="McCowen C."/>
            <person name="Montmayeur A."/>
            <person name="Murphy C."/>
            <person name="Neiman D."/>
            <person name="Pearson M."/>
            <person name="Priest M."/>
            <person name="Roberts A."/>
            <person name="Saif S."/>
            <person name="Shea T."/>
            <person name="Sisk P."/>
            <person name="Stolte C."/>
            <person name="Sykes S."/>
            <person name="Wortman J."/>
            <person name="Nusbaum C."/>
            <person name="Birren B."/>
        </authorList>
    </citation>
    <scope>NUCLEOTIDE SEQUENCE</scope>
    <source>
        <strain evidence="1">ERTm3</strain>
    </source>
</reference>
<dbReference type="InParanoid" id="I3EH60"/>
<gene>
    <name evidence="1" type="ORF">NEQG_01247</name>
</gene>
<proteinExistence type="predicted"/>
<organism evidence="1 2">
    <name type="scientific">Nematocida parisii (strain ERTm3)</name>
    <name type="common">Nematode killer fungus</name>
    <dbReference type="NCBI Taxonomy" id="935791"/>
    <lineage>
        <taxon>Eukaryota</taxon>
        <taxon>Fungi</taxon>
        <taxon>Fungi incertae sedis</taxon>
        <taxon>Microsporidia</taxon>
        <taxon>Nematocida</taxon>
    </lineage>
</organism>
<dbReference type="AlphaFoldDB" id="I3EH60"/>
<dbReference type="VEuPathDB" id="MicrosporidiaDB:NEQG_01247"/>
<sequence>MKSKLELRLETNRNDVLKECLTDLIDGLDISIESNAIVVKLEEEGRLIKNAHILVTYTNYILKTINQLEQFNN</sequence>
<dbReference type="EMBL" id="GL870878">
    <property type="protein sequence ID" value="EIJ88557.1"/>
    <property type="molecule type" value="Genomic_DNA"/>
</dbReference>
<evidence type="ECO:0000313" key="1">
    <source>
        <dbReference type="EMBL" id="EIJ88557.1"/>
    </source>
</evidence>